<dbReference type="InterPro" id="IPR051783">
    <property type="entry name" value="NAD(P)-dependent_oxidoreduct"/>
</dbReference>
<dbReference type="PANTHER" id="PTHR48079">
    <property type="entry name" value="PROTEIN YEEZ"/>
    <property type="match status" value="1"/>
</dbReference>
<dbReference type="Proteomes" id="UP001470230">
    <property type="component" value="Unassembled WGS sequence"/>
</dbReference>
<gene>
    <name evidence="2" type="ORF">M9Y10_030845</name>
</gene>
<dbReference type="Gene3D" id="3.40.50.720">
    <property type="entry name" value="NAD(P)-binding Rossmann-like Domain"/>
    <property type="match status" value="1"/>
</dbReference>
<feature type="domain" description="NAD-dependent epimerase/dehydratase" evidence="1">
    <location>
        <begin position="6"/>
        <end position="240"/>
    </location>
</feature>
<dbReference type="InterPro" id="IPR036291">
    <property type="entry name" value="NAD(P)-bd_dom_sf"/>
</dbReference>
<dbReference type="Pfam" id="PF01370">
    <property type="entry name" value="Epimerase"/>
    <property type="match status" value="1"/>
</dbReference>
<comment type="caution">
    <text evidence="2">The sequence shown here is derived from an EMBL/GenBank/DDBJ whole genome shotgun (WGS) entry which is preliminary data.</text>
</comment>
<keyword evidence="3" id="KW-1185">Reference proteome</keyword>
<proteinExistence type="predicted"/>
<dbReference type="InterPro" id="IPR001509">
    <property type="entry name" value="Epimerase_deHydtase"/>
</dbReference>
<dbReference type="SUPFAM" id="SSF51735">
    <property type="entry name" value="NAD(P)-binding Rossmann-fold domains"/>
    <property type="match status" value="1"/>
</dbReference>
<evidence type="ECO:0000313" key="3">
    <source>
        <dbReference type="Proteomes" id="UP001470230"/>
    </source>
</evidence>
<protein>
    <recommendedName>
        <fullName evidence="1">NAD-dependent epimerase/dehydratase domain-containing protein</fullName>
    </recommendedName>
</protein>
<reference evidence="2 3" key="1">
    <citation type="submission" date="2024-04" db="EMBL/GenBank/DDBJ databases">
        <title>Tritrichomonas musculus Genome.</title>
        <authorList>
            <person name="Alves-Ferreira E."/>
            <person name="Grigg M."/>
            <person name="Lorenzi H."/>
            <person name="Galac M."/>
        </authorList>
    </citation>
    <scope>NUCLEOTIDE SEQUENCE [LARGE SCALE GENOMIC DNA]</scope>
    <source>
        <strain evidence="2 3">EAF2021</strain>
    </source>
</reference>
<name>A0ABR2H499_9EUKA</name>
<evidence type="ECO:0000259" key="1">
    <source>
        <dbReference type="Pfam" id="PF01370"/>
    </source>
</evidence>
<sequence length="338" mass="37839">MSTLYLLTGATGFLGSEICAQLLKRGDDVRALVLPDDPAIEDIPEEVEIIEGDLCNIKDCQALFKVKKGTKTICIHCGGISSDRALFDKNMYETNVHGTKNMLTIARKHPECQKFVYVSNAGAIPELPKEEKIKEVSTYFPYDQDKVVGWFNRTKAMASQKVANAARLFDLNTCIVLPTGIIGPNDRAIGQSTRTIISIIKGEMKDAIDGSYNFVDVRDLAKGCILAADKGAKGESYILGNDEITLKKLCKLIENELNCETCKEFLPIEEAQEKARQMEKEAAMNGTKSTLTSFQVYNLARNNEYDYSKARRDLGYITRSYKETICDQIKWLKEQELI</sequence>
<organism evidence="2 3">
    <name type="scientific">Tritrichomonas musculus</name>
    <dbReference type="NCBI Taxonomy" id="1915356"/>
    <lineage>
        <taxon>Eukaryota</taxon>
        <taxon>Metamonada</taxon>
        <taxon>Parabasalia</taxon>
        <taxon>Tritrichomonadida</taxon>
        <taxon>Tritrichomonadidae</taxon>
        <taxon>Tritrichomonas</taxon>
    </lineage>
</organism>
<dbReference type="EMBL" id="JAPFFF010000047">
    <property type="protein sequence ID" value="KAK8840290.1"/>
    <property type="molecule type" value="Genomic_DNA"/>
</dbReference>
<dbReference type="PANTHER" id="PTHR48079:SF6">
    <property type="entry name" value="NAD(P)-BINDING DOMAIN-CONTAINING PROTEIN-RELATED"/>
    <property type="match status" value="1"/>
</dbReference>
<evidence type="ECO:0000313" key="2">
    <source>
        <dbReference type="EMBL" id="KAK8840290.1"/>
    </source>
</evidence>
<accession>A0ABR2H499</accession>